<dbReference type="Gene3D" id="1.10.287.110">
    <property type="entry name" value="DnaJ domain"/>
    <property type="match status" value="1"/>
</dbReference>
<evidence type="ECO:0000313" key="13">
    <source>
        <dbReference type="Proteomes" id="UP000294530"/>
    </source>
</evidence>
<dbReference type="Pfam" id="PF02889">
    <property type="entry name" value="Sec63"/>
    <property type="match status" value="1"/>
</dbReference>
<accession>A0A976FL95</accession>
<reference evidence="12 13" key="1">
    <citation type="journal article" date="2021" name="Genome Biol.">
        <title>AFLAP: assembly-free linkage analysis pipeline using k-mers from genome sequencing data.</title>
        <authorList>
            <person name="Fletcher K."/>
            <person name="Zhang L."/>
            <person name="Gil J."/>
            <person name="Han R."/>
            <person name="Cavanaugh K."/>
            <person name="Michelmore R."/>
        </authorList>
    </citation>
    <scope>NUCLEOTIDE SEQUENCE [LARGE SCALE GENOMIC DNA]</scope>
    <source>
        <strain evidence="12 13">SF5</strain>
    </source>
</reference>
<keyword evidence="2" id="KW-0813">Transport</keyword>
<feature type="compositionally biased region" description="Basic and acidic residues" evidence="9">
    <location>
        <begin position="663"/>
        <end position="672"/>
    </location>
</feature>
<evidence type="ECO:0000256" key="2">
    <source>
        <dbReference type="ARBA" id="ARBA00022448"/>
    </source>
</evidence>
<dbReference type="Pfam" id="PF00226">
    <property type="entry name" value="DnaJ"/>
    <property type="match status" value="1"/>
</dbReference>
<dbReference type="InterPro" id="IPR036869">
    <property type="entry name" value="J_dom_sf"/>
</dbReference>
<evidence type="ECO:0000256" key="7">
    <source>
        <dbReference type="ARBA" id="ARBA00023136"/>
    </source>
</evidence>
<feature type="compositionally biased region" description="Acidic residues" evidence="9">
    <location>
        <begin position="653"/>
        <end position="662"/>
    </location>
</feature>
<dbReference type="InterPro" id="IPR018253">
    <property type="entry name" value="DnaJ_domain_CS"/>
</dbReference>
<dbReference type="PANTHER" id="PTHR24075">
    <property type="entry name" value="SEC63 DOMAIN-CONTAINING"/>
    <property type="match status" value="1"/>
</dbReference>
<dbReference type="PROSITE" id="PS00636">
    <property type="entry name" value="DNAJ_1"/>
    <property type="match status" value="1"/>
</dbReference>
<dbReference type="CDD" id="cd06257">
    <property type="entry name" value="DnaJ"/>
    <property type="match status" value="1"/>
</dbReference>
<gene>
    <name evidence="12" type="ORF">CCR75_000917</name>
</gene>
<evidence type="ECO:0000313" key="12">
    <source>
        <dbReference type="EMBL" id="TDH68676.1"/>
    </source>
</evidence>
<keyword evidence="7 10" id="KW-0472">Membrane</keyword>
<dbReference type="SMART" id="SM00973">
    <property type="entry name" value="Sec63"/>
    <property type="match status" value="1"/>
</dbReference>
<dbReference type="GO" id="GO:0031207">
    <property type="term" value="C:Sec62/Sec63 complex"/>
    <property type="evidence" value="ECO:0007669"/>
    <property type="project" value="TreeGrafter"/>
</dbReference>
<dbReference type="SMART" id="SM00271">
    <property type="entry name" value="DnaJ"/>
    <property type="match status" value="1"/>
</dbReference>
<dbReference type="Gene3D" id="1.10.3380.10">
    <property type="entry name" value="Sec63 N-terminal domain-like domain"/>
    <property type="match status" value="1"/>
</dbReference>
<feature type="region of interest" description="Disordered" evidence="9">
    <location>
        <begin position="649"/>
        <end position="672"/>
    </location>
</feature>
<name>A0A976FL95_BRELC</name>
<dbReference type="OrthoDB" id="1734229at2759"/>
<dbReference type="SUPFAM" id="SSF81296">
    <property type="entry name" value="E set domains"/>
    <property type="match status" value="1"/>
</dbReference>
<keyword evidence="3 10" id="KW-0812">Transmembrane</keyword>
<dbReference type="GO" id="GO:0006614">
    <property type="term" value="P:SRP-dependent cotranslational protein targeting to membrane"/>
    <property type="evidence" value="ECO:0007669"/>
    <property type="project" value="TreeGrafter"/>
</dbReference>
<evidence type="ECO:0000256" key="1">
    <source>
        <dbReference type="ARBA" id="ARBA00004477"/>
    </source>
</evidence>
<keyword evidence="13" id="KW-1185">Reference proteome</keyword>
<dbReference type="GO" id="GO:0006620">
    <property type="term" value="P:post-translational protein targeting to endoplasmic reticulum membrane"/>
    <property type="evidence" value="ECO:0007669"/>
    <property type="project" value="TreeGrafter"/>
</dbReference>
<dbReference type="KEGG" id="blac:94344693"/>
<dbReference type="GO" id="GO:0003723">
    <property type="term" value="F:RNA binding"/>
    <property type="evidence" value="ECO:0007669"/>
    <property type="project" value="TreeGrafter"/>
</dbReference>
<evidence type="ECO:0000256" key="8">
    <source>
        <dbReference type="ARBA" id="ARBA00023186"/>
    </source>
</evidence>
<feature type="transmembrane region" description="Helical" evidence="10">
    <location>
        <begin position="82"/>
        <end position="103"/>
    </location>
</feature>
<dbReference type="InterPro" id="IPR035892">
    <property type="entry name" value="C2_domain_sf"/>
</dbReference>
<evidence type="ECO:0000259" key="11">
    <source>
        <dbReference type="PROSITE" id="PS50076"/>
    </source>
</evidence>
<evidence type="ECO:0000256" key="5">
    <source>
        <dbReference type="ARBA" id="ARBA00022927"/>
    </source>
</evidence>
<dbReference type="GO" id="GO:0008320">
    <property type="term" value="F:protein transmembrane transporter activity"/>
    <property type="evidence" value="ECO:0007669"/>
    <property type="project" value="TreeGrafter"/>
</dbReference>
<dbReference type="FunFam" id="1.10.287.110:FF:000038">
    <property type="entry name" value="DnaJ protein ERDJ2A"/>
    <property type="match status" value="1"/>
</dbReference>
<dbReference type="InterPro" id="IPR004179">
    <property type="entry name" value="Sec63-dom"/>
</dbReference>
<dbReference type="InterPro" id="IPR014756">
    <property type="entry name" value="Ig_E-set"/>
</dbReference>
<evidence type="ECO:0000256" key="9">
    <source>
        <dbReference type="SAM" id="MobiDB-lite"/>
    </source>
</evidence>
<keyword evidence="4" id="KW-0256">Endoplasmic reticulum</keyword>
<protein>
    <recommendedName>
        <fullName evidence="11">J domain-containing protein</fullName>
    </recommendedName>
</protein>
<sequence length="672" mass="76541">MSLNEIYFNTSFKEQLPMLVVRQSRLLALPNQEYHPFLMYLAPRGVVPHSLKVRKRASHRFQGFIHSLLVNLATMLEYDNSAFYYFSVSLCALYVVPVTFLSLRRILYGVFLKDRLLDKSHVRCERELRKVKQLQAEKTAFRNVFSLPFVLNLLVLGTVWYALVRMMLLLKDDSEIKSFDPFAILGIAAGTTEREIKRAYRKMSLLYHPDKNQGDPVAEQKFMLVAKAYEALTDEVAKANYEKYGNPDGRQALQLSIGLPTFLLDPANHNLVLFLYLLILVVAIPSCVALWYSHSKKYGDSMIMYDTYGLYNFAMSQNSHPRMLPEILAGSAEFREIPSRSTDEAELAALSKAMKQADVMAKPKFNHPAITKANLLLHAHFLREKLSPSLQSDVNAMLKKSIQLVDGMLEISVMKSWLQTSLNLMEMQQYLTQGLWFKDAPFLQLPHITEVEVKHIVSGKHPVRSMHQYIAMKPEDRKGLSGLSEANCKEVTAVLDMMPHMELQISVGVEDEDMIAEGDIMTVTVTLTRQNVKEGDTCDLVYAPRFPYPKMERWYCVVGDSKMNHLHAFAKITSQERVVEKKLQLQAPPKAGTYQLDIFVKSDSYIGMDLRAVAKFNVASASSLPVYQPHPEDLELDNEPTLFEQVMNAADSSDSEEENLEPEEVKEAKKDK</sequence>
<dbReference type="Gene3D" id="2.60.40.150">
    <property type="entry name" value="C2 domain"/>
    <property type="match status" value="1"/>
</dbReference>
<dbReference type="PROSITE" id="PS50076">
    <property type="entry name" value="DNAJ_2"/>
    <property type="match status" value="1"/>
</dbReference>
<feature type="domain" description="J" evidence="11">
    <location>
        <begin position="180"/>
        <end position="245"/>
    </location>
</feature>
<dbReference type="PRINTS" id="PR00625">
    <property type="entry name" value="JDOMAIN"/>
</dbReference>
<feature type="transmembrane region" description="Helical" evidence="10">
    <location>
        <begin position="271"/>
        <end position="292"/>
    </location>
</feature>
<comment type="subcellular location">
    <subcellularLocation>
        <location evidence="1">Endoplasmic reticulum membrane</location>
        <topology evidence="1">Multi-pass membrane protein</topology>
    </subcellularLocation>
</comment>
<proteinExistence type="predicted"/>
<feature type="transmembrane region" description="Helical" evidence="10">
    <location>
        <begin position="140"/>
        <end position="163"/>
    </location>
</feature>
<dbReference type="AlphaFoldDB" id="A0A976FL95"/>
<keyword evidence="8" id="KW-0143">Chaperone</keyword>
<dbReference type="GeneID" id="94344693"/>
<evidence type="ECO:0000256" key="6">
    <source>
        <dbReference type="ARBA" id="ARBA00022989"/>
    </source>
</evidence>
<dbReference type="Proteomes" id="UP000294530">
    <property type="component" value="Unassembled WGS sequence"/>
</dbReference>
<keyword evidence="5" id="KW-0653">Protein transport</keyword>
<dbReference type="SUPFAM" id="SSF46565">
    <property type="entry name" value="Chaperone J-domain"/>
    <property type="match status" value="1"/>
</dbReference>
<dbReference type="Gene3D" id="1.10.150.20">
    <property type="entry name" value="5' to 3' exonuclease, C-terminal subdomain"/>
    <property type="match status" value="1"/>
</dbReference>
<dbReference type="InterPro" id="IPR001623">
    <property type="entry name" value="DnaJ_domain"/>
</dbReference>
<comment type="caution">
    <text evidence="12">The sequence shown here is derived from an EMBL/GenBank/DDBJ whole genome shotgun (WGS) entry which is preliminary data.</text>
</comment>
<evidence type="ECO:0000256" key="4">
    <source>
        <dbReference type="ARBA" id="ARBA00022824"/>
    </source>
</evidence>
<dbReference type="RefSeq" id="XP_067818175.1">
    <property type="nucleotide sequence ID" value="XM_067959022.1"/>
</dbReference>
<organism evidence="12 13">
    <name type="scientific">Bremia lactucae</name>
    <name type="common">Lettuce downy mildew</name>
    <dbReference type="NCBI Taxonomy" id="4779"/>
    <lineage>
        <taxon>Eukaryota</taxon>
        <taxon>Sar</taxon>
        <taxon>Stramenopiles</taxon>
        <taxon>Oomycota</taxon>
        <taxon>Peronosporomycetes</taxon>
        <taxon>Peronosporales</taxon>
        <taxon>Peronosporaceae</taxon>
        <taxon>Bremia</taxon>
    </lineage>
</organism>
<evidence type="ECO:0000256" key="3">
    <source>
        <dbReference type="ARBA" id="ARBA00022692"/>
    </source>
</evidence>
<evidence type="ECO:0000256" key="10">
    <source>
        <dbReference type="SAM" id="Phobius"/>
    </source>
</evidence>
<keyword evidence="6 10" id="KW-1133">Transmembrane helix</keyword>
<dbReference type="EMBL" id="SHOA02000016">
    <property type="protein sequence ID" value="TDH68676.1"/>
    <property type="molecule type" value="Genomic_DNA"/>
</dbReference>
<dbReference type="PANTHER" id="PTHR24075:SF0">
    <property type="entry name" value="TRANSLOCATION PROTEIN SEC63 HOMOLOG"/>
    <property type="match status" value="1"/>
</dbReference>
<dbReference type="SUPFAM" id="SSF158702">
    <property type="entry name" value="Sec63 N-terminal domain-like"/>
    <property type="match status" value="1"/>
</dbReference>